<dbReference type="Proteomes" id="UP000179807">
    <property type="component" value="Unassembled WGS sequence"/>
</dbReference>
<dbReference type="EMBL" id="MLAK01001178">
    <property type="protein sequence ID" value="OHS96423.1"/>
    <property type="molecule type" value="Genomic_DNA"/>
</dbReference>
<dbReference type="SMART" id="SM00577">
    <property type="entry name" value="CPDc"/>
    <property type="match status" value="1"/>
</dbReference>
<reference evidence="3" key="1">
    <citation type="submission" date="2016-10" db="EMBL/GenBank/DDBJ databases">
        <authorList>
            <person name="Benchimol M."/>
            <person name="Almeida L.G."/>
            <person name="Vasconcelos A.T."/>
            <person name="Perreira-Neves A."/>
            <person name="Rosa I.A."/>
            <person name="Tasca T."/>
            <person name="Bogo M.R."/>
            <person name="de Souza W."/>
        </authorList>
    </citation>
    <scope>NUCLEOTIDE SEQUENCE [LARGE SCALE GENOMIC DNA]</scope>
    <source>
        <strain evidence="3">K</strain>
    </source>
</reference>
<dbReference type="PROSITE" id="PS50969">
    <property type="entry name" value="FCP1"/>
    <property type="match status" value="1"/>
</dbReference>
<dbReference type="Pfam" id="PF03031">
    <property type="entry name" value="NIF"/>
    <property type="match status" value="1"/>
</dbReference>
<dbReference type="InterPro" id="IPR023214">
    <property type="entry name" value="HAD_sf"/>
</dbReference>
<keyword evidence="1" id="KW-0811">Translocation</keyword>
<keyword evidence="4" id="KW-1185">Reference proteome</keyword>
<comment type="similarity">
    <text evidence="1">Belongs to the TIM50 family.</text>
</comment>
<evidence type="ECO:0000259" key="2">
    <source>
        <dbReference type="PROSITE" id="PS50969"/>
    </source>
</evidence>
<keyword evidence="1" id="KW-0809">Transit peptide</keyword>
<dbReference type="InterPro" id="IPR050365">
    <property type="entry name" value="TIM50"/>
</dbReference>
<comment type="caution">
    <text evidence="3">The sequence shown here is derived from an EMBL/GenBank/DDBJ whole genome shotgun (WGS) entry which is preliminary data.</text>
</comment>
<feature type="domain" description="FCP1 homology" evidence="2">
    <location>
        <begin position="1"/>
        <end position="157"/>
    </location>
</feature>
<proteinExistence type="inferred from homology"/>
<sequence>MKQSLVLDLDETLLSTSVLPPPGVHYRVRVNRRFLYIRFRQGLKDFLNEVAKQFELYIFTSQPMRVAVQIIDLISREIIEIPKTNRFYREDCIIENGYYVKDLTLIRKDTENIFLVDDIQGSAQRQPQCLVKAKPWLGFDDSDNELQETIIPALNQMRGKSARLQAVNHVSQFLVADTIFGLNYIFNV</sequence>
<name>A0A1J4JDQ6_9EUKA</name>
<comment type="subcellular location">
    <subcellularLocation>
        <location evidence="1">Mitochondrion inner membrane</location>
        <topology evidence="1">Single-pass membrane protein</topology>
    </subcellularLocation>
</comment>
<evidence type="ECO:0000256" key="1">
    <source>
        <dbReference type="RuleBase" id="RU365079"/>
    </source>
</evidence>
<evidence type="ECO:0000313" key="3">
    <source>
        <dbReference type="EMBL" id="OHS96423.1"/>
    </source>
</evidence>
<dbReference type="GeneID" id="94846128"/>
<organism evidence="3 4">
    <name type="scientific">Tritrichomonas foetus</name>
    <dbReference type="NCBI Taxonomy" id="1144522"/>
    <lineage>
        <taxon>Eukaryota</taxon>
        <taxon>Metamonada</taxon>
        <taxon>Parabasalia</taxon>
        <taxon>Tritrichomonadida</taxon>
        <taxon>Tritrichomonadidae</taxon>
        <taxon>Tritrichomonas</taxon>
    </lineage>
</organism>
<dbReference type="PANTHER" id="PTHR12210">
    <property type="entry name" value="DULLARD PROTEIN PHOSPHATASE"/>
    <property type="match status" value="1"/>
</dbReference>
<protein>
    <recommendedName>
        <fullName evidence="1">Mitochondrial import inner membrane translocase subunit TIM50</fullName>
    </recommendedName>
</protein>
<dbReference type="GO" id="GO:0015031">
    <property type="term" value="P:protein transport"/>
    <property type="evidence" value="ECO:0007669"/>
    <property type="project" value="UniProtKB-KW"/>
</dbReference>
<accession>A0A1J4JDQ6</accession>
<evidence type="ECO:0000313" key="4">
    <source>
        <dbReference type="Proteomes" id="UP000179807"/>
    </source>
</evidence>
<dbReference type="Gene3D" id="3.40.50.1000">
    <property type="entry name" value="HAD superfamily/HAD-like"/>
    <property type="match status" value="1"/>
</dbReference>
<keyword evidence="1" id="KW-0496">Mitochondrion</keyword>
<dbReference type="RefSeq" id="XP_068349560.1">
    <property type="nucleotide sequence ID" value="XM_068511424.1"/>
</dbReference>
<gene>
    <name evidence="3" type="ORF">TRFO_37444</name>
</gene>
<dbReference type="VEuPathDB" id="TrichDB:TRFO_37444"/>
<keyword evidence="1" id="KW-0813">Transport</keyword>
<keyword evidence="1" id="KW-0653">Protein transport</keyword>
<dbReference type="OrthoDB" id="277011at2759"/>
<comment type="function">
    <text evidence="1">Essential component of the TIM23 complex, a complex that mediates the translocation of transit peptide-containing proteins across the mitochondrial inner membrane.</text>
</comment>
<dbReference type="CDD" id="cd07521">
    <property type="entry name" value="HAD_FCP1-like"/>
    <property type="match status" value="1"/>
</dbReference>
<dbReference type="GO" id="GO:0005744">
    <property type="term" value="C:TIM23 mitochondrial import inner membrane translocase complex"/>
    <property type="evidence" value="ECO:0007669"/>
    <property type="project" value="UniProtKB-UniRule"/>
</dbReference>
<dbReference type="InterPro" id="IPR004274">
    <property type="entry name" value="FCP1_dom"/>
</dbReference>
<dbReference type="InterPro" id="IPR036412">
    <property type="entry name" value="HAD-like_sf"/>
</dbReference>
<comment type="subunit">
    <text evidence="1">Component of the TIM23 complex.</text>
</comment>
<dbReference type="SUPFAM" id="SSF56784">
    <property type="entry name" value="HAD-like"/>
    <property type="match status" value="1"/>
</dbReference>
<dbReference type="AlphaFoldDB" id="A0A1J4JDQ6"/>